<dbReference type="FunFam" id="3.30.160.60:FF:000446">
    <property type="entry name" value="Zinc finger protein"/>
    <property type="match status" value="1"/>
</dbReference>
<dbReference type="InterPro" id="IPR013087">
    <property type="entry name" value="Znf_C2H2_type"/>
</dbReference>
<feature type="domain" description="C2H2-type" evidence="8">
    <location>
        <begin position="67"/>
        <end position="94"/>
    </location>
</feature>
<dbReference type="Ensembl" id="ENSSDUT00000028742.1">
    <property type="protein sequence ID" value="ENSSDUP00000028251.1"/>
    <property type="gene ID" value="ENSSDUG00000020414.1"/>
</dbReference>
<evidence type="ECO:0000256" key="4">
    <source>
        <dbReference type="ARBA" id="ARBA00022771"/>
    </source>
</evidence>
<dbReference type="Proteomes" id="UP000261420">
    <property type="component" value="Unplaced"/>
</dbReference>
<evidence type="ECO:0000256" key="7">
    <source>
        <dbReference type="PROSITE-ProRule" id="PRU00042"/>
    </source>
</evidence>
<keyword evidence="3" id="KW-0677">Repeat</keyword>
<keyword evidence="5" id="KW-0862">Zinc</keyword>
<reference evidence="9" key="1">
    <citation type="submission" date="2025-08" db="UniProtKB">
        <authorList>
            <consortium name="Ensembl"/>
        </authorList>
    </citation>
    <scope>IDENTIFICATION</scope>
</reference>
<evidence type="ECO:0000256" key="5">
    <source>
        <dbReference type="ARBA" id="ARBA00022833"/>
    </source>
</evidence>
<dbReference type="GO" id="GO:0005634">
    <property type="term" value="C:nucleus"/>
    <property type="evidence" value="ECO:0007669"/>
    <property type="project" value="UniProtKB-SubCell"/>
</dbReference>
<dbReference type="InterPro" id="IPR036236">
    <property type="entry name" value="Znf_C2H2_sf"/>
</dbReference>
<protein>
    <recommendedName>
        <fullName evidence="8">C2H2-type domain-containing protein</fullName>
    </recommendedName>
</protein>
<feature type="domain" description="C2H2-type" evidence="8">
    <location>
        <begin position="38"/>
        <end position="67"/>
    </location>
</feature>
<reference evidence="9" key="2">
    <citation type="submission" date="2025-09" db="UniProtKB">
        <authorList>
            <consortium name="Ensembl"/>
        </authorList>
    </citation>
    <scope>IDENTIFICATION</scope>
</reference>
<name>A0A3B4VBQ5_SERDU</name>
<keyword evidence="2" id="KW-0479">Metal-binding</keyword>
<organism evidence="9 10">
    <name type="scientific">Seriola dumerili</name>
    <name type="common">Greater amberjack</name>
    <name type="synonym">Caranx dumerili</name>
    <dbReference type="NCBI Taxonomy" id="41447"/>
    <lineage>
        <taxon>Eukaryota</taxon>
        <taxon>Metazoa</taxon>
        <taxon>Chordata</taxon>
        <taxon>Craniata</taxon>
        <taxon>Vertebrata</taxon>
        <taxon>Euteleostomi</taxon>
        <taxon>Actinopterygii</taxon>
        <taxon>Neopterygii</taxon>
        <taxon>Teleostei</taxon>
        <taxon>Neoteleostei</taxon>
        <taxon>Acanthomorphata</taxon>
        <taxon>Carangaria</taxon>
        <taxon>Carangiformes</taxon>
        <taxon>Carangidae</taxon>
        <taxon>Seriola</taxon>
    </lineage>
</organism>
<evidence type="ECO:0000259" key="8">
    <source>
        <dbReference type="PROSITE" id="PS50157"/>
    </source>
</evidence>
<dbReference type="GO" id="GO:0008270">
    <property type="term" value="F:zinc ion binding"/>
    <property type="evidence" value="ECO:0007669"/>
    <property type="project" value="UniProtKB-KW"/>
</dbReference>
<dbReference type="Gene3D" id="3.30.160.60">
    <property type="entry name" value="Classic Zinc Finger"/>
    <property type="match status" value="2"/>
</dbReference>
<accession>A0A3B4VBQ5</accession>
<comment type="subcellular location">
    <subcellularLocation>
        <location evidence="1">Nucleus</location>
    </subcellularLocation>
</comment>
<dbReference type="SMART" id="SM00355">
    <property type="entry name" value="ZnF_C2H2"/>
    <property type="match status" value="2"/>
</dbReference>
<proteinExistence type="predicted"/>
<dbReference type="PANTHER" id="PTHR24394:SF44">
    <property type="entry name" value="ZINC FINGER PROTEIN 271-LIKE"/>
    <property type="match status" value="1"/>
</dbReference>
<dbReference type="AlphaFoldDB" id="A0A3B4VBQ5"/>
<dbReference type="SUPFAM" id="SSF57667">
    <property type="entry name" value="beta-beta-alpha zinc fingers"/>
    <property type="match status" value="2"/>
</dbReference>
<evidence type="ECO:0000256" key="2">
    <source>
        <dbReference type="ARBA" id="ARBA00022723"/>
    </source>
</evidence>
<evidence type="ECO:0000256" key="6">
    <source>
        <dbReference type="ARBA" id="ARBA00023242"/>
    </source>
</evidence>
<keyword evidence="4 7" id="KW-0863">Zinc-finger</keyword>
<evidence type="ECO:0000256" key="3">
    <source>
        <dbReference type="ARBA" id="ARBA00022737"/>
    </source>
</evidence>
<evidence type="ECO:0000256" key="1">
    <source>
        <dbReference type="ARBA" id="ARBA00004123"/>
    </source>
</evidence>
<evidence type="ECO:0000313" key="9">
    <source>
        <dbReference type="Ensembl" id="ENSSDUP00000028251.1"/>
    </source>
</evidence>
<dbReference type="Pfam" id="PF00096">
    <property type="entry name" value="zf-C2H2"/>
    <property type="match status" value="2"/>
</dbReference>
<dbReference type="PANTHER" id="PTHR24394">
    <property type="entry name" value="ZINC FINGER PROTEIN"/>
    <property type="match status" value="1"/>
</dbReference>
<keyword evidence="10" id="KW-1185">Reference proteome</keyword>
<sequence>SKLSSGSGGFSGLGAGKFLGRFRSLGLHRIQHAAEKPHQCSVCGRGFTFKQQSSLKSHQLTHSGVRYQCPVCSKSFSRALELTYHVDTRDRKTAQCQ</sequence>
<dbReference type="PROSITE" id="PS50157">
    <property type="entry name" value="ZINC_FINGER_C2H2_2"/>
    <property type="match status" value="2"/>
</dbReference>
<dbReference type="GO" id="GO:0000981">
    <property type="term" value="F:DNA-binding transcription factor activity, RNA polymerase II-specific"/>
    <property type="evidence" value="ECO:0007669"/>
    <property type="project" value="TreeGrafter"/>
</dbReference>
<keyword evidence="6" id="KW-0539">Nucleus</keyword>
<evidence type="ECO:0000313" key="10">
    <source>
        <dbReference type="Proteomes" id="UP000261420"/>
    </source>
</evidence>